<comment type="caution">
    <text evidence="2">The sequence shown here is derived from an EMBL/GenBank/DDBJ whole genome shotgun (WGS) entry which is preliminary data.</text>
</comment>
<evidence type="ECO:0000313" key="3">
    <source>
        <dbReference type="Proteomes" id="UP001163046"/>
    </source>
</evidence>
<organism evidence="2 3">
    <name type="scientific">Desmophyllum pertusum</name>
    <dbReference type="NCBI Taxonomy" id="174260"/>
    <lineage>
        <taxon>Eukaryota</taxon>
        <taxon>Metazoa</taxon>
        <taxon>Cnidaria</taxon>
        <taxon>Anthozoa</taxon>
        <taxon>Hexacorallia</taxon>
        <taxon>Scleractinia</taxon>
        <taxon>Caryophylliina</taxon>
        <taxon>Caryophylliidae</taxon>
        <taxon>Desmophyllum</taxon>
    </lineage>
</organism>
<name>A0A9W9YB46_9CNID</name>
<feature type="compositionally biased region" description="Polar residues" evidence="1">
    <location>
        <begin position="141"/>
        <end position="154"/>
    </location>
</feature>
<protein>
    <submittedName>
        <fullName evidence="2">Uncharacterized protein</fullName>
    </submittedName>
</protein>
<feature type="region of interest" description="Disordered" evidence="1">
    <location>
        <begin position="60"/>
        <end position="170"/>
    </location>
</feature>
<dbReference type="Proteomes" id="UP001163046">
    <property type="component" value="Unassembled WGS sequence"/>
</dbReference>
<dbReference type="AlphaFoldDB" id="A0A9W9YB46"/>
<proteinExistence type="predicted"/>
<evidence type="ECO:0000256" key="1">
    <source>
        <dbReference type="SAM" id="MobiDB-lite"/>
    </source>
</evidence>
<gene>
    <name evidence="2" type="ORF">OS493_020817</name>
</gene>
<feature type="compositionally biased region" description="Basic and acidic residues" evidence="1">
    <location>
        <begin position="70"/>
        <end position="93"/>
    </location>
</feature>
<keyword evidence="3" id="KW-1185">Reference proteome</keyword>
<evidence type="ECO:0000313" key="2">
    <source>
        <dbReference type="EMBL" id="KAJ7331115.1"/>
    </source>
</evidence>
<reference evidence="2" key="1">
    <citation type="submission" date="2023-01" db="EMBL/GenBank/DDBJ databases">
        <title>Genome assembly of the deep-sea coral Lophelia pertusa.</title>
        <authorList>
            <person name="Herrera S."/>
            <person name="Cordes E."/>
        </authorList>
    </citation>
    <scope>NUCLEOTIDE SEQUENCE</scope>
    <source>
        <strain evidence="2">USNM1676648</strain>
        <tissue evidence="2">Polyp</tissue>
    </source>
</reference>
<accession>A0A9W9YB46</accession>
<dbReference type="EMBL" id="MU827790">
    <property type="protein sequence ID" value="KAJ7331115.1"/>
    <property type="molecule type" value="Genomic_DNA"/>
</dbReference>
<sequence>MFLTAQKQLEFKPKDQTAMDRRLRYYFCKSLPNPKKKAAQWLRKHPMDCIAWAASKAHCASDEEESSSEDTAKEGEKDLQHDEGTLPENEKEVLSNLPLADFLTESSGRDKSHIGSTPDHSDYNSTADSDDDEQEEWRCQGRQQHLISEGTSSDHAALLPRDLNEPLSTPIREDLAAMEEQNRQDELEKSKKGLNKCLSRCGCKILKGS</sequence>